<feature type="compositionally biased region" description="Basic and acidic residues" evidence="1">
    <location>
        <begin position="112"/>
        <end position="122"/>
    </location>
</feature>
<feature type="compositionally biased region" description="Basic and acidic residues" evidence="1">
    <location>
        <begin position="1"/>
        <end position="21"/>
    </location>
</feature>
<dbReference type="EMBL" id="NEDP02005538">
    <property type="protein sequence ID" value="OWF39188.1"/>
    <property type="molecule type" value="Genomic_DNA"/>
</dbReference>
<feature type="compositionally biased region" description="Polar residues" evidence="1">
    <location>
        <begin position="23"/>
        <end position="53"/>
    </location>
</feature>
<protein>
    <submittedName>
        <fullName evidence="2">Uncharacterized protein</fullName>
    </submittedName>
</protein>
<feature type="compositionally biased region" description="Basic and acidic residues" evidence="1">
    <location>
        <begin position="850"/>
        <end position="859"/>
    </location>
</feature>
<dbReference type="OrthoDB" id="6141382at2759"/>
<comment type="caution">
    <text evidence="2">The sequence shown here is derived from an EMBL/GenBank/DDBJ whole genome shotgun (WGS) entry which is preliminary data.</text>
</comment>
<feature type="region of interest" description="Disordered" evidence="1">
    <location>
        <begin position="837"/>
        <end position="866"/>
    </location>
</feature>
<gene>
    <name evidence="2" type="ORF">KP79_PYT02307</name>
</gene>
<reference evidence="2 3" key="1">
    <citation type="journal article" date="2017" name="Nat. Ecol. Evol.">
        <title>Scallop genome provides insights into evolution of bilaterian karyotype and development.</title>
        <authorList>
            <person name="Wang S."/>
            <person name="Zhang J."/>
            <person name="Jiao W."/>
            <person name="Li J."/>
            <person name="Xun X."/>
            <person name="Sun Y."/>
            <person name="Guo X."/>
            <person name="Huan P."/>
            <person name="Dong B."/>
            <person name="Zhang L."/>
            <person name="Hu X."/>
            <person name="Sun X."/>
            <person name="Wang J."/>
            <person name="Zhao C."/>
            <person name="Wang Y."/>
            <person name="Wang D."/>
            <person name="Huang X."/>
            <person name="Wang R."/>
            <person name="Lv J."/>
            <person name="Li Y."/>
            <person name="Zhang Z."/>
            <person name="Liu B."/>
            <person name="Lu W."/>
            <person name="Hui Y."/>
            <person name="Liang J."/>
            <person name="Zhou Z."/>
            <person name="Hou R."/>
            <person name="Li X."/>
            <person name="Liu Y."/>
            <person name="Li H."/>
            <person name="Ning X."/>
            <person name="Lin Y."/>
            <person name="Zhao L."/>
            <person name="Xing Q."/>
            <person name="Dou J."/>
            <person name="Li Y."/>
            <person name="Mao J."/>
            <person name="Guo H."/>
            <person name="Dou H."/>
            <person name="Li T."/>
            <person name="Mu C."/>
            <person name="Jiang W."/>
            <person name="Fu Q."/>
            <person name="Fu X."/>
            <person name="Miao Y."/>
            <person name="Liu J."/>
            <person name="Yu Q."/>
            <person name="Li R."/>
            <person name="Liao H."/>
            <person name="Li X."/>
            <person name="Kong Y."/>
            <person name="Jiang Z."/>
            <person name="Chourrout D."/>
            <person name="Li R."/>
            <person name="Bao Z."/>
        </authorList>
    </citation>
    <scope>NUCLEOTIDE SEQUENCE [LARGE SCALE GENOMIC DNA]</scope>
    <source>
        <strain evidence="2 3">PY_sf001</strain>
    </source>
</reference>
<evidence type="ECO:0000313" key="3">
    <source>
        <dbReference type="Proteomes" id="UP000242188"/>
    </source>
</evidence>
<feature type="compositionally biased region" description="Basic and acidic residues" evidence="1">
    <location>
        <begin position="420"/>
        <end position="449"/>
    </location>
</feature>
<feature type="compositionally biased region" description="Polar residues" evidence="1">
    <location>
        <begin position="239"/>
        <end position="266"/>
    </location>
</feature>
<feature type="compositionally biased region" description="Low complexity" evidence="1">
    <location>
        <begin position="513"/>
        <end position="523"/>
    </location>
</feature>
<evidence type="ECO:0000256" key="1">
    <source>
        <dbReference type="SAM" id="MobiDB-lite"/>
    </source>
</evidence>
<feature type="compositionally biased region" description="Low complexity" evidence="1">
    <location>
        <begin position="93"/>
        <end position="105"/>
    </location>
</feature>
<feature type="compositionally biased region" description="Basic and acidic residues" evidence="1">
    <location>
        <begin position="282"/>
        <end position="304"/>
    </location>
</feature>
<feature type="compositionally biased region" description="Basic and acidic residues" evidence="1">
    <location>
        <begin position="345"/>
        <end position="360"/>
    </location>
</feature>
<name>A0A210PRT3_MIZYE</name>
<accession>A0A210PRT3</accession>
<dbReference type="Proteomes" id="UP000242188">
    <property type="component" value="Unassembled WGS sequence"/>
</dbReference>
<feature type="region of interest" description="Disordered" evidence="1">
    <location>
        <begin position="1"/>
        <end position="364"/>
    </location>
</feature>
<feature type="compositionally biased region" description="Basic and acidic residues" evidence="1">
    <location>
        <begin position="59"/>
        <end position="73"/>
    </location>
</feature>
<keyword evidence="3" id="KW-1185">Reference proteome</keyword>
<organism evidence="2 3">
    <name type="scientific">Mizuhopecten yessoensis</name>
    <name type="common">Japanese scallop</name>
    <name type="synonym">Patinopecten yessoensis</name>
    <dbReference type="NCBI Taxonomy" id="6573"/>
    <lineage>
        <taxon>Eukaryota</taxon>
        <taxon>Metazoa</taxon>
        <taxon>Spiralia</taxon>
        <taxon>Lophotrochozoa</taxon>
        <taxon>Mollusca</taxon>
        <taxon>Bivalvia</taxon>
        <taxon>Autobranchia</taxon>
        <taxon>Pteriomorphia</taxon>
        <taxon>Pectinida</taxon>
        <taxon>Pectinoidea</taxon>
        <taxon>Pectinidae</taxon>
        <taxon>Mizuhopecten</taxon>
    </lineage>
</organism>
<feature type="region of interest" description="Disordered" evidence="1">
    <location>
        <begin position="414"/>
        <end position="551"/>
    </location>
</feature>
<feature type="compositionally biased region" description="Polar residues" evidence="1">
    <location>
        <begin position="138"/>
        <end position="195"/>
    </location>
</feature>
<feature type="compositionally biased region" description="Polar residues" evidence="1">
    <location>
        <begin position="74"/>
        <end position="92"/>
    </location>
</feature>
<proteinExistence type="predicted"/>
<feature type="compositionally biased region" description="Polar residues" evidence="1">
    <location>
        <begin position="207"/>
        <end position="223"/>
    </location>
</feature>
<feature type="compositionally biased region" description="Polar residues" evidence="1">
    <location>
        <begin position="318"/>
        <end position="328"/>
    </location>
</feature>
<feature type="compositionally biased region" description="Basic and acidic residues" evidence="1">
    <location>
        <begin position="530"/>
        <end position="541"/>
    </location>
</feature>
<sequence>MHLEDDGLRRLPRENSPKGHSVDTLSSEYSTDNGPSGQSEDTVQSGNSSSSGCCTDIGSSKHLEDKSMIEHLTDNSPSGQSVDTSQSGLSTDNSQSGNPSNSTSSGCCADNGSHKYLEDKSMSGHLTDNGPGDHLVDTCTSDFSTDIGQSGQSADSIQNGCSLGNSQSGHSADQSPCGQFGDNSTSEMFSVNGGNERSVDTGPSGLSPENSPNRCCIDNGSSSHLEDNGLGGHSEESSVDTCTSQHSPSVDTCTSQHSNGPSGNSTDKVRKEDTVKISLNEHIADISPREVKEETTENHKESDAKNPCMQDKALDKIISTQSINSDISMTEEPPVKESNALPSDFVHKDDKSSQRNENDTKSIAQTNFEEIGNIVVRRNTSDVEDSVSVANLHDSGQMGINSSKVQEMQIDTNCNSLNNKDTKQSLHSEENTNRNDLQKSREEEDHPMENPDFTRVCTVQENEDRQKIGIKNDSNTDSVELFPESHRVDSFSERGSSVSSEICPLQEEQAGNSSEIQSGSSKSIPFSPTGDHESCPEAEQKHMRKKPYARNANSHSTWTKFDDNFRLPLATKGFHFNFRKTGKKPKCWFMELDVMDEEAKKLQLQYLCRKAGLVSSGQIQSKKRQASVSDQMKRRKQLSSACRIKGIKSKDRSCKQHGKGPTLTNISKDFVKECRDTNGSSGIAQTAVLTRAHRSYTSRLDGEKVSKEDLFKLNKSEGTMLKPKLSIVSNEVSESCMQKVKGVSMTTRNLPFKKKYIKLEIDEEGRCINPEDNCPIEETKGRDGAGKIEDRKEIKFKIGINPGNGFNDKEANSTEVNKNLFSEIEVNNGEINKQQELNEKDAGQGQVLRTDTKIHSNGEKHRKGAMKKKVTYKTRAVKFGMKRTKLRKESDCSDDRSNICVDSPKSKPNMADFKMETEKSVKLKLQEKIKKRKVESRTKSNKTKSDTLVCSLDTDEQIVMTNVDERKKAKKRKLVLNKKSRQCSVCMRDVLFGKKDSDKNSGDVTCPSCELDCQLSSEFKANRRENRYEKLDFGSDSEECDEDELFSRNVYVVMPPADKTLITAVAKPTRVYCKPNTGHIKTYVVSKEMNKETSYELTDIRDNVDKTIGRTTETIEKVTSQNQNQLEFITREVHKHEVLKTPPGKGSFELEEPAEFKPNIESLDFQVHVNNQDNSMTELETAPKDSSNFEIRMDYTRVKEEMVIQCHEERSGDGKMVINNQPLHIHATNTSISDSSAETSSGATTTNINRSENLSYAYFCTGTSVEDANSNNNNIMTSDTSVSQVRIKTSISKEDVCEGSEQESDTKIYVYCDDVAAMRLATGKENQGQSAKAMLWNDPCVKTVVEDLGKDTRFISGQVENITVSNYLGHKVKIEKDEDIYYEVPDLVDDPVMQSSRDMSVMKPVIDNTATDITASVSTDTKPLPIYHLSEGDVKYHVQETQNQSSEPNLVPDNTSVADEESAQCLPIILDVRSIKQEPDFDSFV</sequence>
<feature type="compositionally biased region" description="Basic and acidic residues" evidence="1">
    <location>
        <begin position="483"/>
        <end position="492"/>
    </location>
</feature>
<evidence type="ECO:0000313" key="2">
    <source>
        <dbReference type="EMBL" id="OWF39188.1"/>
    </source>
</evidence>